<dbReference type="AlphaFoldDB" id="A0A173LK61"/>
<evidence type="ECO:0000313" key="3">
    <source>
        <dbReference type="Proteomes" id="UP000186104"/>
    </source>
</evidence>
<evidence type="ECO:0008006" key="4">
    <source>
        <dbReference type="Google" id="ProtNLM"/>
    </source>
</evidence>
<name>A0A173LK61_9ACTN</name>
<keyword evidence="3" id="KW-1185">Reference proteome</keyword>
<protein>
    <recommendedName>
        <fullName evidence="4">Transmembrane protein</fullName>
    </recommendedName>
</protein>
<reference evidence="2 3" key="1">
    <citation type="submission" date="2016-06" db="EMBL/GenBank/DDBJ databases">
        <title>Complete genome sequence of a saline-alkali tolerant type strain Dietzia timorensis ID05-A0528T.</title>
        <authorList>
            <person name="Wu X."/>
        </authorList>
    </citation>
    <scope>NUCLEOTIDE SEQUENCE [LARGE SCALE GENOMIC DNA]</scope>
    <source>
        <strain evidence="2 3">ID05-A0528</strain>
    </source>
</reference>
<accession>A0A173LK61</accession>
<feature type="transmembrane region" description="Helical" evidence="1">
    <location>
        <begin position="128"/>
        <end position="146"/>
    </location>
</feature>
<dbReference type="EMBL" id="CP015961">
    <property type="protein sequence ID" value="ANI90970.1"/>
    <property type="molecule type" value="Genomic_DNA"/>
</dbReference>
<feature type="transmembrane region" description="Helical" evidence="1">
    <location>
        <begin position="6"/>
        <end position="27"/>
    </location>
</feature>
<dbReference type="STRING" id="499555.BJL86_0159"/>
<proteinExistence type="predicted"/>
<evidence type="ECO:0000313" key="2">
    <source>
        <dbReference type="EMBL" id="ANI90970.1"/>
    </source>
</evidence>
<keyword evidence="1" id="KW-1133">Transmembrane helix</keyword>
<dbReference type="KEGG" id="dtm:BJL86_0159"/>
<sequence>MALLFILILSIVFFGWLGAFATSVLAFRRTTRRWACLISAAGSAFAAIGVRGASMLDDYNDFPGYTCAQRDSGHIPGIPASRWGPRGEEYFGSNIDWDSEVELFPLGLKCSYRTLDEPRLEATTHSNWSYSIFGYAFLAMSLVQLVRMFGPALGGSPSGGNEVERVDFPPQ</sequence>
<organism evidence="2 3">
    <name type="scientific">Dietzia timorensis</name>
    <dbReference type="NCBI Taxonomy" id="499555"/>
    <lineage>
        <taxon>Bacteria</taxon>
        <taxon>Bacillati</taxon>
        <taxon>Actinomycetota</taxon>
        <taxon>Actinomycetes</taxon>
        <taxon>Mycobacteriales</taxon>
        <taxon>Dietziaceae</taxon>
        <taxon>Dietzia</taxon>
    </lineage>
</organism>
<gene>
    <name evidence="2" type="ORF">BJL86_0159</name>
</gene>
<keyword evidence="1" id="KW-0812">Transmembrane</keyword>
<keyword evidence="1" id="KW-0472">Membrane</keyword>
<dbReference type="Proteomes" id="UP000186104">
    <property type="component" value="Chromosome"/>
</dbReference>
<evidence type="ECO:0000256" key="1">
    <source>
        <dbReference type="SAM" id="Phobius"/>
    </source>
</evidence>